<dbReference type="InterPro" id="IPR036271">
    <property type="entry name" value="Tet_transcr_reg_TetR-rel_C_sf"/>
</dbReference>
<dbReference type="OrthoDB" id="9789566at2"/>
<reference evidence="5 6" key="1">
    <citation type="submission" date="2013-08" db="EMBL/GenBank/DDBJ databases">
        <authorList>
            <person name="Huang J."/>
            <person name="Wang G."/>
        </authorList>
    </citation>
    <scope>NUCLEOTIDE SEQUENCE [LARGE SCALE GENOMIC DNA]</scope>
    <source>
        <strain evidence="5 6">JSM 076056</strain>
    </source>
</reference>
<keyword evidence="6" id="KW-1185">Reference proteome</keyword>
<dbReference type="GO" id="GO:0003677">
    <property type="term" value="F:DNA binding"/>
    <property type="evidence" value="ECO:0007669"/>
    <property type="project" value="UniProtKB-UniRule"/>
</dbReference>
<dbReference type="InterPro" id="IPR050624">
    <property type="entry name" value="HTH-type_Tx_Regulator"/>
</dbReference>
<evidence type="ECO:0000313" key="6">
    <source>
        <dbReference type="Proteomes" id="UP000030528"/>
    </source>
</evidence>
<keyword evidence="2 3" id="KW-0238">DNA-binding</keyword>
<evidence type="ECO:0000313" key="5">
    <source>
        <dbReference type="EMBL" id="KGX93341.1"/>
    </source>
</evidence>
<dbReference type="PROSITE" id="PS50977">
    <property type="entry name" value="HTH_TETR_2"/>
    <property type="match status" value="1"/>
</dbReference>
<organism evidence="5 6">
    <name type="scientific">Pontibacillus halophilus JSM 076056 = DSM 19796</name>
    <dbReference type="NCBI Taxonomy" id="1385510"/>
    <lineage>
        <taxon>Bacteria</taxon>
        <taxon>Bacillati</taxon>
        <taxon>Bacillota</taxon>
        <taxon>Bacilli</taxon>
        <taxon>Bacillales</taxon>
        <taxon>Bacillaceae</taxon>
        <taxon>Pontibacillus</taxon>
    </lineage>
</organism>
<dbReference type="Gene3D" id="1.10.357.10">
    <property type="entry name" value="Tetracycline Repressor, domain 2"/>
    <property type="match status" value="1"/>
</dbReference>
<comment type="caution">
    <text evidence="5">The sequence shown here is derived from an EMBL/GenBank/DDBJ whole genome shotgun (WGS) entry which is preliminary data.</text>
</comment>
<dbReference type="RefSeq" id="WP_026801906.1">
    <property type="nucleotide sequence ID" value="NZ_AVPE01000002.1"/>
</dbReference>
<dbReference type="PANTHER" id="PTHR43479:SF11">
    <property type="entry name" value="ACREF_ENVCD OPERON REPRESSOR-RELATED"/>
    <property type="match status" value="1"/>
</dbReference>
<dbReference type="EMBL" id="AVPE01000002">
    <property type="protein sequence ID" value="KGX93341.1"/>
    <property type="molecule type" value="Genomic_DNA"/>
</dbReference>
<dbReference type="Pfam" id="PF00440">
    <property type="entry name" value="TetR_N"/>
    <property type="match status" value="1"/>
</dbReference>
<dbReference type="PANTHER" id="PTHR43479">
    <property type="entry name" value="ACREF/ENVCD OPERON REPRESSOR-RELATED"/>
    <property type="match status" value="1"/>
</dbReference>
<sequence>MKKETSKEKVKRAASLLFFTKGYAGTSIRDIASKANVNVSLISYHFKNKQGLLEYLMIQYFEPYLEMLVTIMDSEQENDPKKRFKHLIEAIIQYKQEHHQFTCFVHRELTLDNMFVREMMVTYLAKEKFYLSKAFKEAIHPTTLKASEKNYLFLQLKGMLTIPYLMPHDMMEEVSWNQSHEYFVRNYVATILSWMEHVYLKGTRTPKEGVI</sequence>
<dbReference type="InterPro" id="IPR009057">
    <property type="entry name" value="Homeodomain-like_sf"/>
</dbReference>
<keyword evidence="1" id="KW-0678">Repressor</keyword>
<dbReference type="SUPFAM" id="SSF48498">
    <property type="entry name" value="Tetracyclin repressor-like, C-terminal domain"/>
    <property type="match status" value="1"/>
</dbReference>
<dbReference type="SUPFAM" id="SSF46689">
    <property type="entry name" value="Homeodomain-like"/>
    <property type="match status" value="1"/>
</dbReference>
<dbReference type="PRINTS" id="PR00455">
    <property type="entry name" value="HTHTETR"/>
</dbReference>
<feature type="DNA-binding region" description="H-T-H motif" evidence="3">
    <location>
        <begin position="27"/>
        <end position="46"/>
    </location>
</feature>
<dbReference type="AlphaFoldDB" id="A0A0A5GJA8"/>
<accession>A0A0A5GJA8</accession>
<name>A0A0A5GJA8_9BACI</name>
<dbReference type="NCBIfam" id="NF037937">
    <property type="entry name" value="septum_RefZ"/>
    <property type="match status" value="1"/>
</dbReference>
<evidence type="ECO:0000259" key="4">
    <source>
        <dbReference type="PROSITE" id="PS50977"/>
    </source>
</evidence>
<gene>
    <name evidence="5" type="ORF">N781_09795</name>
</gene>
<evidence type="ECO:0000256" key="2">
    <source>
        <dbReference type="ARBA" id="ARBA00023125"/>
    </source>
</evidence>
<feature type="domain" description="HTH tetR-type" evidence="4">
    <location>
        <begin position="4"/>
        <end position="64"/>
    </location>
</feature>
<dbReference type="Proteomes" id="UP000030528">
    <property type="component" value="Unassembled WGS sequence"/>
</dbReference>
<evidence type="ECO:0000256" key="3">
    <source>
        <dbReference type="PROSITE-ProRule" id="PRU00335"/>
    </source>
</evidence>
<protein>
    <submittedName>
        <fullName evidence="5">TetR family transcriptional regulator</fullName>
    </submittedName>
</protein>
<dbReference type="eggNOG" id="COG1309">
    <property type="taxonomic scope" value="Bacteria"/>
</dbReference>
<dbReference type="STRING" id="1385510.GCA_000425205_00870"/>
<proteinExistence type="predicted"/>
<evidence type="ECO:0000256" key="1">
    <source>
        <dbReference type="ARBA" id="ARBA00022491"/>
    </source>
</evidence>
<dbReference type="InterPro" id="IPR001647">
    <property type="entry name" value="HTH_TetR"/>
</dbReference>